<reference evidence="2" key="1">
    <citation type="submission" date="2022-01" db="EMBL/GenBank/DDBJ databases">
        <title>Genome Sequence Resource for Two Populations of Ditylenchus destructor, the Migratory Endoparasitic Phytonematode.</title>
        <authorList>
            <person name="Zhang H."/>
            <person name="Lin R."/>
            <person name="Xie B."/>
        </authorList>
    </citation>
    <scope>NUCLEOTIDE SEQUENCE</scope>
    <source>
        <strain evidence="2">BazhouSP</strain>
    </source>
</reference>
<organism evidence="2 3">
    <name type="scientific">Ditylenchus destructor</name>
    <dbReference type="NCBI Taxonomy" id="166010"/>
    <lineage>
        <taxon>Eukaryota</taxon>
        <taxon>Metazoa</taxon>
        <taxon>Ecdysozoa</taxon>
        <taxon>Nematoda</taxon>
        <taxon>Chromadorea</taxon>
        <taxon>Rhabditida</taxon>
        <taxon>Tylenchina</taxon>
        <taxon>Tylenchomorpha</taxon>
        <taxon>Sphaerularioidea</taxon>
        <taxon>Anguinidae</taxon>
        <taxon>Anguininae</taxon>
        <taxon>Ditylenchus</taxon>
    </lineage>
</organism>
<evidence type="ECO:0000313" key="3">
    <source>
        <dbReference type="Proteomes" id="UP001201812"/>
    </source>
</evidence>
<dbReference type="InterPro" id="IPR006615">
    <property type="entry name" value="Pept_C19_DUSP"/>
</dbReference>
<evidence type="ECO:0000313" key="2">
    <source>
        <dbReference type="EMBL" id="KAI1705820.1"/>
    </source>
</evidence>
<protein>
    <submittedName>
        <fullName evidence="2">Ubiquitinyl hydrolase 1</fullName>
    </submittedName>
</protein>
<evidence type="ECO:0000259" key="1">
    <source>
        <dbReference type="PROSITE" id="PS51283"/>
    </source>
</evidence>
<name>A0AAD4MWM5_9BILA</name>
<comment type="caution">
    <text evidence="2">The sequence shown here is derived from an EMBL/GenBank/DDBJ whole genome shotgun (WGS) entry which is preliminary data.</text>
</comment>
<keyword evidence="2" id="KW-0378">Hydrolase</keyword>
<dbReference type="Gene3D" id="3.30.2230.10">
    <property type="entry name" value="DUSP-like"/>
    <property type="match status" value="1"/>
</dbReference>
<dbReference type="Proteomes" id="UP001201812">
    <property type="component" value="Unassembled WGS sequence"/>
</dbReference>
<keyword evidence="3" id="KW-1185">Reference proteome</keyword>
<feature type="domain" description="DUSP" evidence="1">
    <location>
        <begin position="6"/>
        <end position="112"/>
    </location>
</feature>
<dbReference type="AlphaFoldDB" id="A0AAD4MWM5"/>
<sequence>MIANGLSVVEAHKLINLTEKLKLCIENKYLIFHQWWLEFLRKTENAGSSDYIELPPISNELLVCKTVCGYEIRPNLIENFDFTSVPEVVFNELRKAFGFEDETRDIITVKLINGMQELKQKSFVEDHLLELKTALFSEQSNVIALKVSSAESVDGMCAKAMNALNIPEKQCRIAQLMIKKNNKFEYLSSGIAQNKFCEILSSGTVIYIDETGKGPEREACKSNRKSRSRFSYSAIQTKLRNSIEKKARYTP</sequence>
<dbReference type="SUPFAM" id="SSF143791">
    <property type="entry name" value="DUSP-like"/>
    <property type="match status" value="1"/>
</dbReference>
<gene>
    <name evidence="2" type="ORF">DdX_13433</name>
</gene>
<dbReference type="EMBL" id="JAKKPZ010000053">
    <property type="protein sequence ID" value="KAI1705820.1"/>
    <property type="molecule type" value="Genomic_DNA"/>
</dbReference>
<dbReference type="GO" id="GO:0004843">
    <property type="term" value="F:cysteine-type deubiquitinase activity"/>
    <property type="evidence" value="ECO:0007669"/>
    <property type="project" value="InterPro"/>
</dbReference>
<dbReference type="InterPro" id="IPR035927">
    <property type="entry name" value="DUSP-like_sf"/>
</dbReference>
<proteinExistence type="predicted"/>
<dbReference type="PROSITE" id="PS51283">
    <property type="entry name" value="DUSP"/>
    <property type="match status" value="1"/>
</dbReference>
<accession>A0AAD4MWM5</accession>
<dbReference type="SMART" id="SM00695">
    <property type="entry name" value="DUSP"/>
    <property type="match status" value="1"/>
</dbReference>